<dbReference type="Proteomes" id="UP000276029">
    <property type="component" value="Unassembled WGS sequence"/>
</dbReference>
<dbReference type="AlphaFoldDB" id="A0AAD1D650"/>
<dbReference type="EMBL" id="RBWX01000007">
    <property type="protein sequence ID" value="RKS91131.1"/>
    <property type="molecule type" value="Genomic_DNA"/>
</dbReference>
<evidence type="ECO:0000259" key="3">
    <source>
        <dbReference type="PROSITE" id="PS50977"/>
    </source>
</evidence>
<reference evidence="4 6" key="1">
    <citation type="submission" date="2018-06" db="EMBL/GenBank/DDBJ databases">
        <title>Complete Genome Sequence of the Microcystin-Degrading Bacterium Sphingosinicella microcystinivorans Strain B-9.</title>
        <authorList>
            <person name="Jin H."/>
            <person name="Nishizawa T."/>
            <person name="Guo Y."/>
            <person name="Nishizawa A."/>
            <person name="Park H."/>
            <person name="Kato H."/>
            <person name="Tsuji K."/>
            <person name="Harada K."/>
        </authorList>
    </citation>
    <scope>NUCLEOTIDE SEQUENCE [LARGE SCALE GENOMIC DNA]</scope>
    <source>
        <strain evidence="4 6">B9</strain>
    </source>
</reference>
<keyword evidence="1 2" id="KW-0238">DNA-binding</keyword>
<dbReference type="SUPFAM" id="SSF46689">
    <property type="entry name" value="Homeodomain-like"/>
    <property type="match status" value="1"/>
</dbReference>
<gene>
    <name evidence="5" type="ORF">DFR51_0680</name>
    <name evidence="4" type="ORF">SmB9_17100</name>
</gene>
<evidence type="ECO:0000256" key="2">
    <source>
        <dbReference type="PROSITE-ProRule" id="PRU00335"/>
    </source>
</evidence>
<dbReference type="Gene3D" id="1.10.357.10">
    <property type="entry name" value="Tetracycline Repressor, domain 2"/>
    <property type="match status" value="1"/>
</dbReference>
<evidence type="ECO:0000313" key="7">
    <source>
        <dbReference type="Proteomes" id="UP000276029"/>
    </source>
</evidence>
<organism evidence="4 6">
    <name type="scientific">Sphingosinicella microcystinivorans</name>
    <dbReference type="NCBI Taxonomy" id="335406"/>
    <lineage>
        <taxon>Bacteria</taxon>
        <taxon>Pseudomonadati</taxon>
        <taxon>Pseudomonadota</taxon>
        <taxon>Alphaproteobacteria</taxon>
        <taxon>Sphingomonadales</taxon>
        <taxon>Sphingosinicellaceae</taxon>
        <taxon>Sphingosinicella</taxon>
    </lineage>
</organism>
<evidence type="ECO:0000313" key="5">
    <source>
        <dbReference type="EMBL" id="RKS91131.1"/>
    </source>
</evidence>
<evidence type="ECO:0000256" key="1">
    <source>
        <dbReference type="ARBA" id="ARBA00023125"/>
    </source>
</evidence>
<protein>
    <submittedName>
        <fullName evidence="4 5">Transcriptional regulator</fullName>
    </submittedName>
</protein>
<dbReference type="GO" id="GO:0003677">
    <property type="term" value="F:DNA binding"/>
    <property type="evidence" value="ECO:0007669"/>
    <property type="project" value="UniProtKB-UniRule"/>
</dbReference>
<dbReference type="EMBL" id="AP018711">
    <property type="protein sequence ID" value="BBE34052.1"/>
    <property type="molecule type" value="Genomic_DNA"/>
</dbReference>
<feature type="DNA-binding region" description="H-T-H motif" evidence="2">
    <location>
        <begin position="49"/>
        <end position="68"/>
    </location>
</feature>
<dbReference type="Proteomes" id="UP000275727">
    <property type="component" value="Chromosome"/>
</dbReference>
<dbReference type="PROSITE" id="PS50977">
    <property type="entry name" value="HTH_TETR_2"/>
    <property type="match status" value="1"/>
</dbReference>
<dbReference type="KEGG" id="smic:SmB9_17100"/>
<name>A0AAD1D650_SPHMI</name>
<dbReference type="InterPro" id="IPR009057">
    <property type="entry name" value="Homeodomain-like_sf"/>
</dbReference>
<dbReference type="InterPro" id="IPR001647">
    <property type="entry name" value="HTH_TetR"/>
</dbReference>
<keyword evidence="7" id="KW-1185">Reference proteome</keyword>
<feature type="domain" description="HTH tetR-type" evidence="3">
    <location>
        <begin position="26"/>
        <end position="86"/>
    </location>
</feature>
<dbReference type="RefSeq" id="WP_121047615.1">
    <property type="nucleotide sequence ID" value="NZ_AP018711.1"/>
</dbReference>
<evidence type="ECO:0000313" key="4">
    <source>
        <dbReference type="EMBL" id="BBE34052.1"/>
    </source>
</evidence>
<reference evidence="5 7" key="2">
    <citation type="submission" date="2018-10" db="EMBL/GenBank/DDBJ databases">
        <title>Genomic Encyclopedia of Type Strains, Phase IV (KMG-IV): sequencing the most valuable type-strain genomes for metagenomic binning, comparative biology and taxonomic classification.</title>
        <authorList>
            <person name="Goeker M."/>
        </authorList>
    </citation>
    <scope>NUCLEOTIDE SEQUENCE [LARGE SCALE GENOMIC DNA]</scope>
    <source>
        <strain evidence="5 7">DSM 19791</strain>
    </source>
</reference>
<accession>A0AAD1D650</accession>
<evidence type="ECO:0000313" key="6">
    <source>
        <dbReference type="Proteomes" id="UP000275727"/>
    </source>
</evidence>
<proteinExistence type="predicted"/>
<sequence>MTESAGNVTRLMPHGEDAVDGRRLRSERSRAQIVAAMRAVIEGGDMDPNVTSVARAAGVSIRTVFRHFEELDSLYRELNAQIEAEILPMVMTQFEARDWQGRACEVVTRRARIYERLMLFKSAAHARRFQSEYLMDAHRRFLIMERAALQAILPAEIQSNKALFAALEMVTGFQSWQRLRHDQNLAPEDAEAAVRLAVERLLGL</sequence>